<dbReference type="InterPro" id="IPR051738">
    <property type="entry name" value="SAF_Modulators"/>
</dbReference>
<dbReference type="GeneID" id="126882731"/>
<name>A0ABM5K0F8_DIAVI</name>
<dbReference type="EnsemblMetazoa" id="XM_050647719.1">
    <property type="protein sequence ID" value="XP_050503676.1"/>
    <property type="gene ID" value="LOC126882731"/>
</dbReference>
<organism evidence="5 6">
    <name type="scientific">Diabrotica virgifera virgifera</name>
    <name type="common">western corn rootworm</name>
    <dbReference type="NCBI Taxonomy" id="50390"/>
    <lineage>
        <taxon>Eukaryota</taxon>
        <taxon>Metazoa</taxon>
        <taxon>Ecdysozoa</taxon>
        <taxon>Arthropoda</taxon>
        <taxon>Hexapoda</taxon>
        <taxon>Insecta</taxon>
        <taxon>Pterygota</taxon>
        <taxon>Neoptera</taxon>
        <taxon>Endopterygota</taxon>
        <taxon>Coleoptera</taxon>
        <taxon>Polyphaga</taxon>
        <taxon>Cucujiformia</taxon>
        <taxon>Chrysomeloidea</taxon>
        <taxon>Chrysomelidae</taxon>
        <taxon>Galerucinae</taxon>
        <taxon>Diabroticina</taxon>
        <taxon>Diabroticites</taxon>
        <taxon>Diabrotica</taxon>
    </lineage>
</organism>
<evidence type="ECO:0000256" key="1">
    <source>
        <dbReference type="ARBA" id="ARBA00004123"/>
    </source>
</evidence>
<dbReference type="PROSITE" id="PS50800">
    <property type="entry name" value="SAP"/>
    <property type="match status" value="1"/>
</dbReference>
<dbReference type="PANTHER" id="PTHR15683">
    <property type="entry name" value="SCAFFOLD ATTACHMENT FACTOR B-RELATED"/>
    <property type="match status" value="1"/>
</dbReference>
<keyword evidence="6" id="KW-1185">Reference proteome</keyword>
<evidence type="ECO:0000256" key="3">
    <source>
        <dbReference type="ARBA" id="ARBA00023242"/>
    </source>
</evidence>
<dbReference type="RefSeq" id="XP_050503676.1">
    <property type="nucleotide sequence ID" value="XM_050647719.1"/>
</dbReference>
<evidence type="ECO:0000259" key="4">
    <source>
        <dbReference type="PROSITE" id="PS50800"/>
    </source>
</evidence>
<evidence type="ECO:0000313" key="5">
    <source>
        <dbReference type="EnsemblMetazoa" id="XP_050503676.1"/>
    </source>
</evidence>
<dbReference type="Gene3D" id="1.10.720.30">
    <property type="entry name" value="SAP domain"/>
    <property type="match status" value="1"/>
</dbReference>
<protein>
    <recommendedName>
        <fullName evidence="4">SAP domain-containing protein</fullName>
    </recommendedName>
</protein>
<evidence type="ECO:0000256" key="2">
    <source>
        <dbReference type="ARBA" id="ARBA00022884"/>
    </source>
</evidence>
<dbReference type="InterPro" id="IPR003034">
    <property type="entry name" value="SAP_dom"/>
</dbReference>
<dbReference type="SMART" id="SM00513">
    <property type="entry name" value="SAP"/>
    <property type="match status" value="1"/>
</dbReference>
<sequence>MPSLCKLTIADLRLELEERDLSSTGKKADLVERLKNALKKEGHDPETYVFEDKHAALISSITSLESKVSSEISQVSSDVLNVLGTRQKSMQMCAGIAATEDDVSPVIHMRAKVLSAMYLAEVWTPKVSGMSRIATLEI</sequence>
<dbReference type="Pfam" id="PF02037">
    <property type="entry name" value="SAP"/>
    <property type="match status" value="1"/>
</dbReference>
<keyword evidence="2" id="KW-0694">RNA-binding</keyword>
<feature type="domain" description="SAP" evidence="4">
    <location>
        <begin position="4"/>
        <end position="38"/>
    </location>
</feature>
<accession>A0ABM5K0F8</accession>
<reference evidence="5" key="1">
    <citation type="submission" date="2025-05" db="UniProtKB">
        <authorList>
            <consortium name="EnsemblMetazoa"/>
        </authorList>
    </citation>
    <scope>IDENTIFICATION</scope>
</reference>
<dbReference type="InterPro" id="IPR036361">
    <property type="entry name" value="SAP_dom_sf"/>
</dbReference>
<dbReference type="Proteomes" id="UP001652700">
    <property type="component" value="Unplaced"/>
</dbReference>
<comment type="subcellular location">
    <subcellularLocation>
        <location evidence="1">Nucleus</location>
    </subcellularLocation>
</comment>
<keyword evidence="3" id="KW-0539">Nucleus</keyword>
<dbReference type="SUPFAM" id="SSF68906">
    <property type="entry name" value="SAP domain"/>
    <property type="match status" value="1"/>
</dbReference>
<evidence type="ECO:0000313" key="6">
    <source>
        <dbReference type="Proteomes" id="UP001652700"/>
    </source>
</evidence>
<dbReference type="PANTHER" id="PTHR15683:SF8">
    <property type="entry name" value="SCAFFOLD ATTACHMENT FACTOR B, ISOFORM B"/>
    <property type="match status" value="1"/>
</dbReference>
<proteinExistence type="predicted"/>